<organism evidence="1 2">
    <name type="scientific">Artomyces pyxidatus</name>
    <dbReference type="NCBI Taxonomy" id="48021"/>
    <lineage>
        <taxon>Eukaryota</taxon>
        <taxon>Fungi</taxon>
        <taxon>Dikarya</taxon>
        <taxon>Basidiomycota</taxon>
        <taxon>Agaricomycotina</taxon>
        <taxon>Agaricomycetes</taxon>
        <taxon>Russulales</taxon>
        <taxon>Auriscalpiaceae</taxon>
        <taxon>Artomyces</taxon>
    </lineage>
</organism>
<reference evidence="1" key="2">
    <citation type="journal article" date="2022" name="New Phytol.">
        <title>Evolutionary transition to the ectomycorrhizal habit in the genomes of a hyperdiverse lineage of mushroom-forming fungi.</title>
        <authorList>
            <person name="Looney B."/>
            <person name="Miyauchi S."/>
            <person name="Morin E."/>
            <person name="Drula E."/>
            <person name="Courty P.E."/>
            <person name="Kohler A."/>
            <person name="Kuo A."/>
            <person name="LaButti K."/>
            <person name="Pangilinan J."/>
            <person name="Lipzen A."/>
            <person name="Riley R."/>
            <person name="Andreopoulos W."/>
            <person name="He G."/>
            <person name="Johnson J."/>
            <person name="Nolan M."/>
            <person name="Tritt A."/>
            <person name="Barry K.W."/>
            <person name="Grigoriev I.V."/>
            <person name="Nagy L.G."/>
            <person name="Hibbett D."/>
            <person name="Henrissat B."/>
            <person name="Matheny P.B."/>
            <person name="Labbe J."/>
            <person name="Martin F.M."/>
        </authorList>
    </citation>
    <scope>NUCLEOTIDE SEQUENCE</scope>
    <source>
        <strain evidence="1">HHB10654</strain>
    </source>
</reference>
<dbReference type="Proteomes" id="UP000814140">
    <property type="component" value="Unassembled WGS sequence"/>
</dbReference>
<comment type="caution">
    <text evidence="1">The sequence shown here is derived from an EMBL/GenBank/DDBJ whole genome shotgun (WGS) entry which is preliminary data.</text>
</comment>
<evidence type="ECO:0000313" key="1">
    <source>
        <dbReference type="EMBL" id="KAI0059960.1"/>
    </source>
</evidence>
<sequence>MQDLLRPVSKRTYTPFVHNPTPWGPLLNMELRLMERGSRRLAKYMPLVSSVPSSILPVIPSPYTVPSPLNAMPNMSGPPYEPQSDTTPTEANGAGTAPGAHAITAPQDPMGPISNTLFEGDSTLEIVHGKRKSPCSTGKENTNFDAETPVEKRPRIETPEVMPGSMTALLMGSSDSLDLSLLPGMGGQVPNWLDGGFGGAAK</sequence>
<gene>
    <name evidence="1" type="ORF">BV25DRAFT_1828380</name>
</gene>
<proteinExistence type="predicted"/>
<keyword evidence="2" id="KW-1185">Reference proteome</keyword>
<dbReference type="EMBL" id="MU277222">
    <property type="protein sequence ID" value="KAI0059960.1"/>
    <property type="molecule type" value="Genomic_DNA"/>
</dbReference>
<accession>A0ACB8SU38</accession>
<evidence type="ECO:0000313" key="2">
    <source>
        <dbReference type="Proteomes" id="UP000814140"/>
    </source>
</evidence>
<name>A0ACB8SU38_9AGAM</name>
<reference evidence="1" key="1">
    <citation type="submission" date="2021-03" db="EMBL/GenBank/DDBJ databases">
        <authorList>
            <consortium name="DOE Joint Genome Institute"/>
            <person name="Ahrendt S."/>
            <person name="Looney B.P."/>
            <person name="Miyauchi S."/>
            <person name="Morin E."/>
            <person name="Drula E."/>
            <person name="Courty P.E."/>
            <person name="Chicoki N."/>
            <person name="Fauchery L."/>
            <person name="Kohler A."/>
            <person name="Kuo A."/>
            <person name="Labutti K."/>
            <person name="Pangilinan J."/>
            <person name="Lipzen A."/>
            <person name="Riley R."/>
            <person name="Andreopoulos W."/>
            <person name="He G."/>
            <person name="Johnson J."/>
            <person name="Barry K.W."/>
            <person name="Grigoriev I.V."/>
            <person name="Nagy L."/>
            <person name="Hibbett D."/>
            <person name="Henrissat B."/>
            <person name="Matheny P.B."/>
            <person name="Labbe J."/>
            <person name="Martin F."/>
        </authorList>
    </citation>
    <scope>NUCLEOTIDE SEQUENCE</scope>
    <source>
        <strain evidence="1">HHB10654</strain>
    </source>
</reference>
<protein>
    <submittedName>
        <fullName evidence="1">Uncharacterized protein</fullName>
    </submittedName>
</protein>